<dbReference type="GeneID" id="9827047"/>
<evidence type="ECO:0000256" key="3">
    <source>
        <dbReference type="SAM" id="MobiDB-lite"/>
    </source>
</evidence>
<keyword evidence="1" id="KW-0547">Nucleotide-binding</keyword>
<dbReference type="CTD" id="9827047"/>
<dbReference type="InParanoid" id="E3N162"/>
<evidence type="ECO:0000256" key="5">
    <source>
        <dbReference type="SAM" id="SignalP"/>
    </source>
</evidence>
<feature type="signal peptide" evidence="5">
    <location>
        <begin position="1"/>
        <end position="19"/>
    </location>
</feature>
<dbReference type="GO" id="GO:0046872">
    <property type="term" value="F:metal ion binding"/>
    <property type="evidence" value="ECO:0007669"/>
    <property type="project" value="UniProtKB-KW"/>
</dbReference>
<keyword evidence="4" id="KW-0472">Membrane</keyword>
<dbReference type="PROSITE" id="PS50011">
    <property type="entry name" value="PROTEIN_KINASE_DOM"/>
    <property type="match status" value="1"/>
</dbReference>
<dbReference type="RefSeq" id="XP_003097919.2">
    <property type="nucleotide sequence ID" value="XM_003097871.2"/>
</dbReference>
<feature type="chain" id="PRO_5003177782" description="Protein kinase domain-containing protein" evidence="5">
    <location>
        <begin position="20"/>
        <end position="441"/>
    </location>
</feature>
<accession>E3N162</accession>
<keyword evidence="5" id="KW-0732">Signal</keyword>
<dbReference type="PANTHER" id="PTHR24416">
    <property type="entry name" value="TYROSINE-PROTEIN KINASE RECEPTOR"/>
    <property type="match status" value="1"/>
</dbReference>
<dbReference type="GO" id="GO:0004714">
    <property type="term" value="F:transmembrane receptor protein tyrosine kinase activity"/>
    <property type="evidence" value="ECO:0007669"/>
    <property type="project" value="TreeGrafter"/>
</dbReference>
<dbReference type="KEGG" id="crq:GCK72_020716"/>
<dbReference type="AlphaFoldDB" id="E3N162"/>
<dbReference type="GO" id="GO:0007169">
    <property type="term" value="P:cell surface receptor protein tyrosine kinase signaling pathway"/>
    <property type="evidence" value="ECO:0007669"/>
    <property type="project" value="TreeGrafter"/>
</dbReference>
<dbReference type="GO" id="GO:0005524">
    <property type="term" value="F:ATP binding"/>
    <property type="evidence" value="ECO:0007669"/>
    <property type="project" value="UniProtKB-KW"/>
</dbReference>
<name>E3N162_CAERE</name>
<proteinExistence type="predicted"/>
<keyword evidence="2" id="KW-0460">Magnesium</keyword>
<dbReference type="STRING" id="31234.E3N162"/>
<evidence type="ECO:0000256" key="4">
    <source>
        <dbReference type="SAM" id="Phobius"/>
    </source>
</evidence>
<dbReference type="SUPFAM" id="SSF56112">
    <property type="entry name" value="Protein kinase-like (PK-like)"/>
    <property type="match status" value="1"/>
</dbReference>
<organism evidence="8">
    <name type="scientific">Caenorhabditis remanei</name>
    <name type="common">Caenorhabditis vulgaris</name>
    <dbReference type="NCBI Taxonomy" id="31234"/>
    <lineage>
        <taxon>Eukaryota</taxon>
        <taxon>Metazoa</taxon>
        <taxon>Ecdysozoa</taxon>
        <taxon>Nematoda</taxon>
        <taxon>Chromadorea</taxon>
        <taxon>Rhabditida</taxon>
        <taxon>Rhabditina</taxon>
        <taxon>Rhabditomorpha</taxon>
        <taxon>Rhabditoidea</taxon>
        <taxon>Rhabditidae</taxon>
        <taxon>Peloderinae</taxon>
        <taxon>Caenorhabditis</taxon>
    </lineage>
</organism>
<evidence type="ECO:0000259" key="6">
    <source>
        <dbReference type="PROSITE" id="PS50011"/>
    </source>
</evidence>
<dbReference type="OrthoDB" id="535945at2759"/>
<dbReference type="InterPro" id="IPR001245">
    <property type="entry name" value="Ser-Thr/Tyr_kinase_cat_dom"/>
</dbReference>
<feature type="region of interest" description="Disordered" evidence="3">
    <location>
        <begin position="59"/>
        <end position="81"/>
    </location>
</feature>
<evidence type="ECO:0000256" key="1">
    <source>
        <dbReference type="PIRSR" id="PIRSR000615-2"/>
    </source>
</evidence>
<keyword evidence="2" id="KW-0479">Metal-binding</keyword>
<dbReference type="Gene3D" id="1.10.510.10">
    <property type="entry name" value="Transferase(Phosphotransferase) domain 1"/>
    <property type="match status" value="2"/>
</dbReference>
<dbReference type="HOGENOM" id="CLU_000288_7_40_1"/>
<feature type="transmembrane region" description="Helical" evidence="4">
    <location>
        <begin position="33"/>
        <end position="55"/>
    </location>
</feature>
<sequence>MDSLLFILLLCVELSECASQDQFDFEKQWKLIAIILCVGILIMLVVVVFLLCMILKMNSPQTSSGRSSRSKQETEKDVESATPMLPVEDIPVGADVNSIFKTKSSNLEISRTIQTTSCHTIQKGKMKMWQPRNEEDRARRLRVFVKKMIDPNDPVQQTMIKQELLTMIRLDKNPNILAFVGNVMEGDQISIISEYCEGGSLLQFVKQFRGSRDFTDQLIHARVENNEQNTDSYNWNNQVLDSNLEVFSTFDLLSIAYQICSGMKCLSGNSLVHRQLSLRNIFITANKTIRIGNFSLARPHGNNAYYRINNVNLKIPISHRAPETLEDSRFIEQSDVWSFAVCLYELFSLGDSPFDGLNDMRRFLERVGELQKPEYCHQEIYDFMLTCWNADQFKRRVFSICVEFFEEHMKRFDVHILEQIHTKLREASRGQAELVNWTRRQ</sequence>
<dbReference type="Pfam" id="PF07714">
    <property type="entry name" value="PK_Tyr_Ser-Thr"/>
    <property type="match status" value="1"/>
</dbReference>
<feature type="binding site" evidence="1">
    <location>
        <position position="279"/>
    </location>
    <ligand>
        <name>ATP</name>
        <dbReference type="ChEBI" id="CHEBI:30616"/>
    </ligand>
</feature>
<dbReference type="PRINTS" id="PR00109">
    <property type="entry name" value="TYRKINASE"/>
</dbReference>
<evidence type="ECO:0000313" key="8">
    <source>
        <dbReference type="Proteomes" id="UP000008281"/>
    </source>
</evidence>
<evidence type="ECO:0000313" key="7">
    <source>
        <dbReference type="EMBL" id="EFO83176.1"/>
    </source>
</evidence>
<dbReference type="GO" id="GO:0043235">
    <property type="term" value="C:receptor complex"/>
    <property type="evidence" value="ECO:0007669"/>
    <property type="project" value="TreeGrafter"/>
</dbReference>
<dbReference type="GO" id="GO:0005886">
    <property type="term" value="C:plasma membrane"/>
    <property type="evidence" value="ECO:0007669"/>
    <property type="project" value="TreeGrafter"/>
</dbReference>
<dbReference type="eggNOG" id="KOG0200">
    <property type="taxonomic scope" value="Eukaryota"/>
</dbReference>
<protein>
    <recommendedName>
        <fullName evidence="6">Protein kinase domain-containing protein</fullName>
    </recommendedName>
</protein>
<dbReference type="InterPro" id="IPR000719">
    <property type="entry name" value="Prot_kinase_dom"/>
</dbReference>
<feature type="binding site" evidence="2">
    <location>
        <position position="280"/>
    </location>
    <ligand>
        <name>Mg(2+)</name>
        <dbReference type="ChEBI" id="CHEBI:18420"/>
    </ligand>
</feature>
<keyword evidence="4" id="KW-0812">Transmembrane</keyword>
<feature type="domain" description="Protein kinase" evidence="6">
    <location>
        <begin position="107"/>
        <end position="409"/>
    </location>
</feature>
<keyword evidence="1" id="KW-0067">ATP-binding</keyword>
<dbReference type="EMBL" id="DS268507">
    <property type="protein sequence ID" value="EFO83176.1"/>
    <property type="molecule type" value="Genomic_DNA"/>
</dbReference>
<dbReference type="PANTHER" id="PTHR24416:SF503">
    <property type="entry name" value="PROTEIN KINASE DOMAIN-CONTAINING PROTEIN-RELATED"/>
    <property type="match status" value="1"/>
</dbReference>
<dbReference type="OMA" id="FIGHEEN"/>
<evidence type="ECO:0000256" key="2">
    <source>
        <dbReference type="PIRSR" id="PIRSR000615-3"/>
    </source>
</evidence>
<gene>
    <name evidence="7" type="ORF">CRE_12998</name>
</gene>
<keyword evidence="8" id="KW-1185">Reference proteome</keyword>
<dbReference type="InterPro" id="IPR011009">
    <property type="entry name" value="Kinase-like_dom_sf"/>
</dbReference>
<reference evidence="7" key="1">
    <citation type="submission" date="2007-07" db="EMBL/GenBank/DDBJ databases">
        <title>PCAP assembly of the Caenorhabditis remanei genome.</title>
        <authorList>
            <consortium name="The Caenorhabditis remanei Sequencing Consortium"/>
            <person name="Wilson R.K."/>
        </authorList>
    </citation>
    <scope>NUCLEOTIDE SEQUENCE [LARGE SCALE GENOMIC DNA]</scope>
    <source>
        <strain evidence="7">PB4641</strain>
    </source>
</reference>
<dbReference type="Proteomes" id="UP000008281">
    <property type="component" value="Unassembled WGS sequence"/>
</dbReference>
<feature type="compositionally biased region" description="Basic and acidic residues" evidence="3">
    <location>
        <begin position="70"/>
        <end position="79"/>
    </location>
</feature>
<keyword evidence="4" id="KW-1133">Transmembrane helix</keyword>
<dbReference type="InterPro" id="IPR050122">
    <property type="entry name" value="RTK"/>
</dbReference>